<dbReference type="Pfam" id="PF03795">
    <property type="entry name" value="YCII"/>
    <property type="match status" value="1"/>
</dbReference>
<name>A0A917UUR5_9MICO</name>
<sequence>MKYLIQFYSNPESRAVWEGFSPEEQAEGYAYYQGISEELASSGKFVAGRGPRPRLAHASLAKRVTTTDEGAVASDGPLAETKELFAETKELLAGFYLVDCENEARAVGIAARFPEEQFGLIEVRPVLGLSGGDDL</sequence>
<dbReference type="PANTHER" id="PTHR35174:SF3">
    <property type="entry name" value="BLL7171 PROTEIN"/>
    <property type="match status" value="1"/>
</dbReference>
<evidence type="ECO:0000259" key="2">
    <source>
        <dbReference type="Pfam" id="PF03795"/>
    </source>
</evidence>
<keyword evidence="4" id="KW-1185">Reference proteome</keyword>
<protein>
    <recommendedName>
        <fullName evidence="2">YCII-related domain-containing protein</fullName>
    </recommendedName>
</protein>
<accession>A0A917UUR5</accession>
<evidence type="ECO:0000313" key="3">
    <source>
        <dbReference type="EMBL" id="GGJ86623.1"/>
    </source>
</evidence>
<dbReference type="InterPro" id="IPR005545">
    <property type="entry name" value="YCII"/>
</dbReference>
<gene>
    <name evidence="3" type="ORF">GCM10011372_26310</name>
</gene>
<dbReference type="Gene3D" id="3.30.70.1060">
    <property type="entry name" value="Dimeric alpha+beta barrel"/>
    <property type="match status" value="2"/>
</dbReference>
<evidence type="ECO:0000313" key="4">
    <source>
        <dbReference type="Proteomes" id="UP000636956"/>
    </source>
</evidence>
<dbReference type="RefSeq" id="WP_188743887.1">
    <property type="nucleotide sequence ID" value="NZ_BAABFW010000040.1"/>
</dbReference>
<comment type="similarity">
    <text evidence="1">Belongs to the YciI family.</text>
</comment>
<evidence type="ECO:0000256" key="1">
    <source>
        <dbReference type="ARBA" id="ARBA00007689"/>
    </source>
</evidence>
<dbReference type="AlphaFoldDB" id="A0A917UUR5"/>
<proteinExistence type="inferred from homology"/>
<dbReference type="SUPFAM" id="SSF54909">
    <property type="entry name" value="Dimeric alpha+beta barrel"/>
    <property type="match status" value="1"/>
</dbReference>
<dbReference type="EMBL" id="BMMD01000015">
    <property type="protein sequence ID" value="GGJ86623.1"/>
    <property type="molecule type" value="Genomic_DNA"/>
</dbReference>
<reference evidence="3" key="1">
    <citation type="journal article" date="2014" name="Int. J. Syst. Evol. Microbiol.">
        <title>Complete genome sequence of Corynebacterium casei LMG S-19264T (=DSM 44701T), isolated from a smear-ripened cheese.</title>
        <authorList>
            <consortium name="US DOE Joint Genome Institute (JGI-PGF)"/>
            <person name="Walter F."/>
            <person name="Albersmeier A."/>
            <person name="Kalinowski J."/>
            <person name="Ruckert C."/>
        </authorList>
    </citation>
    <scope>NUCLEOTIDE SEQUENCE</scope>
    <source>
        <strain evidence="3">CGMCC 1.8984</strain>
    </source>
</reference>
<dbReference type="InterPro" id="IPR011008">
    <property type="entry name" value="Dimeric_a/b-barrel"/>
</dbReference>
<dbReference type="PANTHER" id="PTHR35174">
    <property type="entry name" value="BLL7171 PROTEIN-RELATED"/>
    <property type="match status" value="1"/>
</dbReference>
<dbReference type="Proteomes" id="UP000636956">
    <property type="component" value="Unassembled WGS sequence"/>
</dbReference>
<comment type="caution">
    <text evidence="3">The sequence shown here is derived from an EMBL/GenBank/DDBJ whole genome shotgun (WGS) entry which is preliminary data.</text>
</comment>
<organism evidence="3 4">
    <name type="scientific">Agromyces bauzanensis</name>
    <dbReference type="NCBI Taxonomy" id="1308924"/>
    <lineage>
        <taxon>Bacteria</taxon>
        <taxon>Bacillati</taxon>
        <taxon>Actinomycetota</taxon>
        <taxon>Actinomycetes</taxon>
        <taxon>Micrococcales</taxon>
        <taxon>Microbacteriaceae</taxon>
        <taxon>Agromyces</taxon>
    </lineage>
</organism>
<reference evidence="3" key="2">
    <citation type="submission" date="2020-09" db="EMBL/GenBank/DDBJ databases">
        <authorList>
            <person name="Sun Q."/>
            <person name="Zhou Y."/>
        </authorList>
    </citation>
    <scope>NUCLEOTIDE SEQUENCE</scope>
    <source>
        <strain evidence="3">CGMCC 1.8984</strain>
    </source>
</reference>
<feature type="domain" description="YCII-related" evidence="2">
    <location>
        <begin position="1"/>
        <end position="127"/>
    </location>
</feature>